<evidence type="ECO:0000313" key="3">
    <source>
        <dbReference type="Proteomes" id="UP000192731"/>
    </source>
</evidence>
<dbReference type="InterPro" id="IPR013785">
    <property type="entry name" value="Aldolase_TIM"/>
</dbReference>
<reference evidence="2 3" key="1">
    <citation type="submission" date="2017-04" db="EMBL/GenBank/DDBJ databases">
        <authorList>
            <person name="Afonso C.L."/>
            <person name="Miller P.J."/>
            <person name="Scott M.A."/>
            <person name="Spackman E."/>
            <person name="Goraichik I."/>
            <person name="Dimitrov K.M."/>
            <person name="Suarez D.L."/>
            <person name="Swayne D.E."/>
        </authorList>
    </citation>
    <scope>NUCLEOTIDE SEQUENCE [LARGE SCALE GENOMIC DNA]</scope>
    <source>
        <strain evidence="2 3">DSM 11270</strain>
    </source>
</reference>
<keyword evidence="3" id="KW-1185">Reference proteome</keyword>
<dbReference type="Proteomes" id="UP000192731">
    <property type="component" value="Unassembled WGS sequence"/>
</dbReference>
<dbReference type="InterPro" id="IPR041489">
    <property type="entry name" value="PDZ_6"/>
</dbReference>
<dbReference type="Pfam" id="PF19238">
    <property type="entry name" value="Radical_SAM_2"/>
    <property type="match status" value="1"/>
</dbReference>
<dbReference type="InterPro" id="IPR045375">
    <property type="entry name" value="Put_radical_SAM-like_N"/>
</dbReference>
<dbReference type="Pfam" id="PF17820">
    <property type="entry name" value="PDZ_6"/>
    <property type="match status" value="1"/>
</dbReference>
<sequence>MGYAIISEVLPNSIAEELELEIGDKILEINNQQMNDLIDFQFLWADEEIDLVIQKTSGEEILYQIEKDYDESLGVVFEKAIFDKMRTCKNNCIFCFVAQMAPGMRSSLYDKDDDYRLSVLQGNFVTLTNLKDEDFDRIKRYHLSPLYVSVHTTSPDLRVSLLNNKNAYKIIDQLRDLAEAGIEFHCQIVLCPGINDGEYLERTLTDLKNLWPSVKSIAVVPVGITKFTKNPEKFPFITRDYAQNLVNYIENKQQQFKKELGDSLVFVADELYVKASKMFPSKEVYEEFPQTENGIGIGRIFLDEFMELEKTFPKEVSTKSYVVVTGVSGQFVLTPLIERMSQIKGLDLELKTVENSFFGPRVTVTGLLTGTDLIKNLRGLPKGTNVVISKVMLKQEEDVFLDGLTVEDVQRELNINLMCVDNTASGLINQILS</sequence>
<dbReference type="InterPro" id="IPR058240">
    <property type="entry name" value="rSAM_sf"/>
</dbReference>
<dbReference type="PROSITE" id="PS50106">
    <property type="entry name" value="PDZ"/>
    <property type="match status" value="1"/>
</dbReference>
<dbReference type="Gene3D" id="2.30.42.10">
    <property type="match status" value="1"/>
</dbReference>
<dbReference type="Pfam" id="PF04459">
    <property type="entry name" value="DUF512"/>
    <property type="match status" value="1"/>
</dbReference>
<dbReference type="InterPro" id="IPR007549">
    <property type="entry name" value="DUF512"/>
</dbReference>
<name>A0A1W1VM50_DESTI</name>
<organism evidence="2 3">
    <name type="scientific">Desulfonispora thiosulfatigenes DSM 11270</name>
    <dbReference type="NCBI Taxonomy" id="656914"/>
    <lineage>
        <taxon>Bacteria</taxon>
        <taxon>Bacillati</taxon>
        <taxon>Bacillota</taxon>
        <taxon>Clostridia</taxon>
        <taxon>Eubacteriales</taxon>
        <taxon>Peptococcaceae</taxon>
        <taxon>Desulfonispora</taxon>
    </lineage>
</organism>
<dbReference type="OrthoDB" id="9774724at2"/>
<gene>
    <name evidence="2" type="ORF">SAMN00017405_0210</name>
</gene>
<dbReference type="AlphaFoldDB" id="A0A1W1VM50"/>
<evidence type="ECO:0000259" key="1">
    <source>
        <dbReference type="PROSITE" id="PS50106"/>
    </source>
</evidence>
<dbReference type="SUPFAM" id="SSF102114">
    <property type="entry name" value="Radical SAM enzymes"/>
    <property type="match status" value="1"/>
</dbReference>
<protein>
    <submittedName>
        <fullName evidence="2">Putative radical SAM enzyme, TIGR03279 family</fullName>
    </submittedName>
</protein>
<dbReference type="InterPro" id="IPR036034">
    <property type="entry name" value="PDZ_sf"/>
</dbReference>
<feature type="domain" description="PDZ" evidence="1">
    <location>
        <begin position="1"/>
        <end position="37"/>
    </location>
</feature>
<dbReference type="STRING" id="656914.SAMN00017405_0210"/>
<dbReference type="SUPFAM" id="SSF50156">
    <property type="entry name" value="PDZ domain-like"/>
    <property type="match status" value="1"/>
</dbReference>
<accession>A0A1W1VM50</accession>
<dbReference type="InterPro" id="IPR001478">
    <property type="entry name" value="PDZ"/>
</dbReference>
<proteinExistence type="predicted"/>
<evidence type="ECO:0000313" key="2">
    <source>
        <dbReference type="EMBL" id="SMB94442.1"/>
    </source>
</evidence>
<dbReference type="EMBL" id="FWWT01000022">
    <property type="protein sequence ID" value="SMB94442.1"/>
    <property type="molecule type" value="Genomic_DNA"/>
</dbReference>
<dbReference type="RefSeq" id="WP_084054028.1">
    <property type="nucleotide sequence ID" value="NZ_FWWT01000022.1"/>
</dbReference>
<dbReference type="Gene3D" id="3.20.20.70">
    <property type="entry name" value="Aldolase class I"/>
    <property type="match status" value="1"/>
</dbReference>